<keyword evidence="2" id="KW-0698">rRNA processing</keyword>
<sequence>MALPKPKPSSKLRSQLKKRTGKRSPAASAKTRLTADSLQWKTIKNTASFAGIDEGGGMMMLEELDDVGVEWEEEGGARIARFVASGSKAKATDAVEPDANDEEWKGIVDGEPEEDDAEDDAVESESDEPGIPAEDSFNDDLLPDWKDIHLHTSLKRALLALGFVKPTDIQRRALPSGTSGRDVVGVAETGSGKTLAYSLPVISHLLRTSPTPRAGKGSRRPLAGLVLCPTRELALQVVDHLNKIVKHALDGEPAGPPRISIGSVVGGLSAQKQKRIVERGCDILVATPGRLWDLIKTDEKLATGIRRLRFLIIDEADRMIENGHFAELENIVRLTQRTDDQAVGPDEDDPVFALTSTLFSESAAREDMQTFVFSATLSKDLQQNLKKRYRPTPKKGGKKASALEDLVERLDFRDENPEVIDLSPEGGVVAMLKESMVECVVADKDLYLYYFLLRYPGRSLVFVGSIDGIRRLTPLFETLQLTIFPLHSQLQQKQRLKNLDRFKNSSNGVLIATDVAARGLDIPNVEHVIHFNLPRTADAYIHRSGRTARAQNPGFALQLCAPEEKGMQRALMKSLGRSAELPDLPIESGFLPKLRERITLARDIEKAQHQVKKDNHDKNWLKEAAEAMDLDIDPDMLSDGEDDPDAPYHKAKKTKGNPGANKRNVPALKAQLKALLAEPLMARGVSARYPTSGSKVIVDDLLNATGHSTMLGASTTKAYDEVHKARPKAIKRKRVGKA</sequence>
<comment type="subcellular location">
    <subcellularLocation>
        <location evidence="1">Nucleus</location>
        <location evidence="1">Nucleolus</location>
    </subcellularLocation>
</comment>
<comment type="caution">
    <text evidence="15">The sequence shown here is derived from an EMBL/GenBank/DDBJ whole genome shotgun (WGS) entry which is preliminary data.</text>
</comment>
<dbReference type="CDD" id="cd18787">
    <property type="entry name" value="SF2_C_DEAD"/>
    <property type="match status" value="1"/>
</dbReference>
<proteinExistence type="inferred from homology"/>
<dbReference type="GO" id="GO:0003723">
    <property type="term" value="F:RNA binding"/>
    <property type="evidence" value="ECO:0007669"/>
    <property type="project" value="UniProtKB-UniRule"/>
</dbReference>
<dbReference type="InterPro" id="IPR027417">
    <property type="entry name" value="P-loop_NTPase"/>
</dbReference>
<dbReference type="GO" id="GO:0005730">
    <property type="term" value="C:nucleolus"/>
    <property type="evidence" value="ECO:0007669"/>
    <property type="project" value="UniProtKB-SubCell"/>
</dbReference>
<dbReference type="InterPro" id="IPR014014">
    <property type="entry name" value="RNA_helicase_DEAD_Q_motif"/>
</dbReference>
<evidence type="ECO:0000256" key="11">
    <source>
        <dbReference type="SAM" id="MobiDB-lite"/>
    </source>
</evidence>
<evidence type="ECO:0000256" key="9">
    <source>
        <dbReference type="RuleBase" id="RU000492"/>
    </source>
</evidence>
<evidence type="ECO:0000256" key="3">
    <source>
        <dbReference type="ARBA" id="ARBA00022741"/>
    </source>
</evidence>
<name>A0AAD9LA78_PAPLA</name>
<dbReference type="GO" id="GO:0006364">
    <property type="term" value="P:rRNA processing"/>
    <property type="evidence" value="ECO:0007669"/>
    <property type="project" value="UniProtKB-KW"/>
</dbReference>
<evidence type="ECO:0000256" key="8">
    <source>
        <dbReference type="PROSITE-ProRule" id="PRU00552"/>
    </source>
</evidence>
<feature type="region of interest" description="Disordered" evidence="11">
    <location>
        <begin position="1"/>
        <end position="33"/>
    </location>
</feature>
<dbReference type="PROSITE" id="PS51192">
    <property type="entry name" value="HELICASE_ATP_BIND_1"/>
    <property type="match status" value="1"/>
</dbReference>
<dbReference type="Pfam" id="PF00270">
    <property type="entry name" value="DEAD"/>
    <property type="match status" value="1"/>
</dbReference>
<dbReference type="Pfam" id="PF00271">
    <property type="entry name" value="Helicase_C"/>
    <property type="match status" value="1"/>
</dbReference>
<evidence type="ECO:0000256" key="5">
    <source>
        <dbReference type="ARBA" id="ARBA00022806"/>
    </source>
</evidence>
<comment type="catalytic activity">
    <reaction evidence="10">
        <text>ATP + H2O = ADP + phosphate + H(+)</text>
        <dbReference type="Rhea" id="RHEA:13065"/>
        <dbReference type="ChEBI" id="CHEBI:15377"/>
        <dbReference type="ChEBI" id="CHEBI:15378"/>
        <dbReference type="ChEBI" id="CHEBI:30616"/>
        <dbReference type="ChEBI" id="CHEBI:43474"/>
        <dbReference type="ChEBI" id="CHEBI:456216"/>
        <dbReference type="EC" id="3.6.4.13"/>
    </reaction>
</comment>
<feature type="compositionally biased region" description="Acidic residues" evidence="11">
    <location>
        <begin position="110"/>
        <end position="128"/>
    </location>
</feature>
<evidence type="ECO:0000256" key="2">
    <source>
        <dbReference type="ARBA" id="ARBA00022552"/>
    </source>
</evidence>
<keyword evidence="7 10" id="KW-0694">RNA-binding</keyword>
<evidence type="ECO:0000256" key="1">
    <source>
        <dbReference type="ARBA" id="ARBA00004604"/>
    </source>
</evidence>
<feature type="short sequence motif" description="Q motif" evidence="8">
    <location>
        <begin position="143"/>
        <end position="171"/>
    </location>
</feature>
<evidence type="ECO:0000313" key="16">
    <source>
        <dbReference type="Proteomes" id="UP001182556"/>
    </source>
</evidence>
<dbReference type="GO" id="GO:0016787">
    <property type="term" value="F:hydrolase activity"/>
    <property type="evidence" value="ECO:0007669"/>
    <property type="project" value="UniProtKB-KW"/>
</dbReference>
<dbReference type="CDD" id="cd17946">
    <property type="entry name" value="DEADc_DDX24"/>
    <property type="match status" value="1"/>
</dbReference>
<dbReference type="EC" id="3.6.4.13" evidence="10"/>
<accession>A0AAD9LA78</accession>
<dbReference type="AlphaFoldDB" id="A0AAD9LA78"/>
<evidence type="ECO:0000259" key="14">
    <source>
        <dbReference type="PROSITE" id="PS51195"/>
    </source>
</evidence>
<dbReference type="InterPro" id="IPR014001">
    <property type="entry name" value="Helicase_ATP-bd"/>
</dbReference>
<comment type="domain">
    <text evidence="10">The Q motif is unique to and characteristic of the DEAD box family of RNA helicases and controls ATP binding and hydrolysis.</text>
</comment>
<dbReference type="GO" id="GO:0005524">
    <property type="term" value="F:ATP binding"/>
    <property type="evidence" value="ECO:0007669"/>
    <property type="project" value="UniProtKB-UniRule"/>
</dbReference>
<feature type="domain" description="Helicase ATP-binding" evidence="12">
    <location>
        <begin position="174"/>
        <end position="395"/>
    </location>
</feature>
<dbReference type="Proteomes" id="UP001182556">
    <property type="component" value="Unassembled WGS sequence"/>
</dbReference>
<keyword evidence="5 9" id="KW-0347">Helicase</keyword>
<evidence type="ECO:0000256" key="10">
    <source>
        <dbReference type="RuleBase" id="RU365068"/>
    </source>
</evidence>
<evidence type="ECO:0000259" key="12">
    <source>
        <dbReference type="PROSITE" id="PS51192"/>
    </source>
</evidence>
<evidence type="ECO:0000256" key="6">
    <source>
        <dbReference type="ARBA" id="ARBA00022840"/>
    </source>
</evidence>
<dbReference type="PROSITE" id="PS51194">
    <property type="entry name" value="HELICASE_CTER"/>
    <property type="match status" value="1"/>
</dbReference>
<dbReference type="GO" id="GO:0003724">
    <property type="term" value="F:RNA helicase activity"/>
    <property type="evidence" value="ECO:0007669"/>
    <property type="project" value="UniProtKB-EC"/>
</dbReference>
<protein>
    <recommendedName>
        <fullName evidence="10">ATP-dependent RNA helicase</fullName>
        <ecNumber evidence="10">3.6.4.13</ecNumber>
    </recommendedName>
</protein>
<dbReference type="PROSITE" id="PS00039">
    <property type="entry name" value="DEAD_ATP_HELICASE"/>
    <property type="match status" value="1"/>
</dbReference>
<keyword evidence="3 9" id="KW-0547">Nucleotide-binding</keyword>
<reference evidence="15" key="1">
    <citation type="submission" date="2023-02" db="EMBL/GenBank/DDBJ databases">
        <title>Identification and recombinant expression of a fungal hydrolase from Papiliotrema laurentii that hydrolyzes apple cutin and clears colloidal polyester polyurethane.</title>
        <authorList>
            <consortium name="DOE Joint Genome Institute"/>
            <person name="Roman V.A."/>
            <person name="Bojanowski C."/>
            <person name="Crable B.R."/>
            <person name="Wagner D.N."/>
            <person name="Hung C.S."/>
            <person name="Nadeau L.J."/>
            <person name="Schratz L."/>
            <person name="Haridas S."/>
            <person name="Pangilinan J."/>
            <person name="Lipzen A."/>
            <person name="Na H."/>
            <person name="Yan M."/>
            <person name="Ng V."/>
            <person name="Grigoriev I.V."/>
            <person name="Spatafora J.W."/>
            <person name="Barlow D."/>
            <person name="Biffinger J."/>
            <person name="Kelley-Loughnane N."/>
            <person name="Varaljay V.A."/>
            <person name="Crookes-Goodson W.J."/>
        </authorList>
    </citation>
    <scope>NUCLEOTIDE SEQUENCE</scope>
    <source>
        <strain evidence="15">5307AH</strain>
    </source>
</reference>
<keyword evidence="16" id="KW-1185">Reference proteome</keyword>
<feature type="domain" description="Helicase C-terminal" evidence="13">
    <location>
        <begin position="445"/>
        <end position="590"/>
    </location>
</feature>
<dbReference type="SMART" id="SM00487">
    <property type="entry name" value="DEXDc"/>
    <property type="match status" value="1"/>
</dbReference>
<gene>
    <name evidence="15" type="ORF">DB88DRAFT_479447</name>
</gene>
<feature type="domain" description="DEAD-box RNA helicase Q" evidence="14">
    <location>
        <begin position="143"/>
        <end position="171"/>
    </location>
</feature>
<evidence type="ECO:0000259" key="13">
    <source>
        <dbReference type="PROSITE" id="PS51194"/>
    </source>
</evidence>
<feature type="compositionally biased region" description="Basic residues" evidence="11">
    <location>
        <begin position="8"/>
        <end position="22"/>
    </location>
</feature>
<feature type="compositionally biased region" description="Acidic residues" evidence="11">
    <location>
        <begin position="633"/>
        <end position="645"/>
    </location>
</feature>
<dbReference type="SUPFAM" id="SSF52540">
    <property type="entry name" value="P-loop containing nucleoside triphosphate hydrolases"/>
    <property type="match status" value="2"/>
</dbReference>
<dbReference type="SMART" id="SM00490">
    <property type="entry name" value="HELICc"/>
    <property type="match status" value="1"/>
</dbReference>
<comment type="function">
    <text evidence="10">RNA helicase.</text>
</comment>
<evidence type="ECO:0000313" key="15">
    <source>
        <dbReference type="EMBL" id="KAK1927834.1"/>
    </source>
</evidence>
<dbReference type="Gene3D" id="3.40.50.300">
    <property type="entry name" value="P-loop containing nucleotide triphosphate hydrolases"/>
    <property type="match status" value="2"/>
</dbReference>
<organism evidence="15 16">
    <name type="scientific">Papiliotrema laurentii</name>
    <name type="common">Cryptococcus laurentii</name>
    <dbReference type="NCBI Taxonomy" id="5418"/>
    <lineage>
        <taxon>Eukaryota</taxon>
        <taxon>Fungi</taxon>
        <taxon>Dikarya</taxon>
        <taxon>Basidiomycota</taxon>
        <taxon>Agaricomycotina</taxon>
        <taxon>Tremellomycetes</taxon>
        <taxon>Tremellales</taxon>
        <taxon>Rhynchogastremaceae</taxon>
        <taxon>Papiliotrema</taxon>
    </lineage>
</organism>
<keyword evidence="4 9" id="KW-0378">Hydrolase</keyword>
<dbReference type="InterPro" id="IPR001650">
    <property type="entry name" value="Helicase_C-like"/>
</dbReference>
<comment type="similarity">
    <text evidence="9">Belongs to the DEAD box helicase family.</text>
</comment>
<dbReference type="PROSITE" id="PS51195">
    <property type="entry name" value="Q_MOTIF"/>
    <property type="match status" value="1"/>
</dbReference>
<feature type="region of interest" description="Disordered" evidence="11">
    <location>
        <begin position="86"/>
        <end position="138"/>
    </location>
</feature>
<dbReference type="InterPro" id="IPR000629">
    <property type="entry name" value="RNA-helicase_DEAD-box_CS"/>
</dbReference>
<evidence type="ECO:0000256" key="7">
    <source>
        <dbReference type="ARBA" id="ARBA00022884"/>
    </source>
</evidence>
<dbReference type="EMBL" id="JAODAN010000001">
    <property type="protein sequence ID" value="KAK1927834.1"/>
    <property type="molecule type" value="Genomic_DNA"/>
</dbReference>
<feature type="region of interest" description="Disordered" evidence="11">
    <location>
        <begin position="633"/>
        <end position="663"/>
    </location>
</feature>
<keyword evidence="6 9" id="KW-0067">ATP-binding</keyword>
<evidence type="ECO:0000256" key="4">
    <source>
        <dbReference type="ARBA" id="ARBA00022801"/>
    </source>
</evidence>
<dbReference type="InterPro" id="IPR011545">
    <property type="entry name" value="DEAD/DEAH_box_helicase_dom"/>
</dbReference>
<dbReference type="PANTHER" id="PTHR24031">
    <property type="entry name" value="RNA HELICASE"/>
    <property type="match status" value="1"/>
</dbReference>